<evidence type="ECO:0000259" key="1">
    <source>
        <dbReference type="Pfam" id="PF10124"/>
    </source>
</evidence>
<dbReference type="RefSeq" id="WP_209360202.1">
    <property type="nucleotide sequence ID" value="NZ_JAGISH010000003.1"/>
</dbReference>
<feature type="domain" description="Bacteriophage Mu GpT" evidence="1">
    <location>
        <begin position="4"/>
        <end position="47"/>
    </location>
</feature>
<organism evidence="2 3">
    <name type="scientific">Sagittula salina</name>
    <dbReference type="NCBI Taxonomy" id="2820268"/>
    <lineage>
        <taxon>Bacteria</taxon>
        <taxon>Pseudomonadati</taxon>
        <taxon>Pseudomonadota</taxon>
        <taxon>Alphaproteobacteria</taxon>
        <taxon>Rhodobacterales</taxon>
        <taxon>Roseobacteraceae</taxon>
        <taxon>Sagittula</taxon>
    </lineage>
</organism>
<evidence type="ECO:0000313" key="2">
    <source>
        <dbReference type="EMBL" id="MBP0482349.1"/>
    </source>
</evidence>
<comment type="caution">
    <text evidence="2">The sequence shown here is derived from an EMBL/GenBank/DDBJ whole genome shotgun (WGS) entry which is preliminary data.</text>
</comment>
<dbReference type="Proteomes" id="UP000675940">
    <property type="component" value="Unassembled WGS sequence"/>
</dbReference>
<dbReference type="InterPro" id="IPR018774">
    <property type="entry name" value="Phage_Mu_GpT"/>
</dbReference>
<sequence length="51" mass="5420">MCAKPTRLIVRPSMESAALKLLGSGPCPDGETNEWTGTADLIVMPYLAASR</sequence>
<name>A0A940MN52_9RHOB</name>
<reference evidence="2" key="1">
    <citation type="submission" date="2021-03" db="EMBL/GenBank/DDBJ databases">
        <title>Sagittula salina sp. nov. strain M10.9X isolated from the marine waste.</title>
        <authorList>
            <person name="Satari L."/>
            <person name="Molina-Menor E."/>
            <person name="Vidal-Verdu A."/>
            <person name="Pascual J."/>
            <person name="Pereto J."/>
            <person name="Porcar M."/>
        </authorList>
    </citation>
    <scope>NUCLEOTIDE SEQUENCE</scope>
    <source>
        <strain evidence="2">M10.9X</strain>
    </source>
</reference>
<proteinExistence type="predicted"/>
<gene>
    <name evidence="2" type="ORF">J5474_07575</name>
</gene>
<protein>
    <submittedName>
        <fullName evidence="2">Mu-like prophage major head subunit gpT family protein</fullName>
    </submittedName>
</protein>
<dbReference type="EMBL" id="JAGISH010000003">
    <property type="protein sequence ID" value="MBP0482349.1"/>
    <property type="molecule type" value="Genomic_DNA"/>
</dbReference>
<evidence type="ECO:0000313" key="3">
    <source>
        <dbReference type="Proteomes" id="UP000675940"/>
    </source>
</evidence>
<dbReference type="AlphaFoldDB" id="A0A940MN52"/>
<accession>A0A940MN52</accession>
<dbReference type="Pfam" id="PF10124">
    <property type="entry name" value="Mu-like_gpT"/>
    <property type="match status" value="1"/>
</dbReference>
<keyword evidence="3" id="KW-1185">Reference proteome</keyword>